<keyword evidence="6" id="KW-0560">Oxidoreductase</keyword>
<dbReference type="InterPro" id="IPR011032">
    <property type="entry name" value="GroES-like_sf"/>
</dbReference>
<dbReference type="InterPro" id="IPR013154">
    <property type="entry name" value="ADH-like_N"/>
</dbReference>
<gene>
    <name evidence="11" type="ORF">CLV29_1014</name>
</gene>
<evidence type="ECO:0000256" key="2">
    <source>
        <dbReference type="ARBA" id="ARBA00008072"/>
    </source>
</evidence>
<dbReference type="InterPro" id="IPR036291">
    <property type="entry name" value="NAD(P)-bd_dom_sf"/>
</dbReference>
<dbReference type="Proteomes" id="UP000295371">
    <property type="component" value="Unassembled WGS sequence"/>
</dbReference>
<dbReference type="EC" id="1.1.1.1" evidence="3"/>
<evidence type="ECO:0000256" key="4">
    <source>
        <dbReference type="ARBA" id="ARBA00022723"/>
    </source>
</evidence>
<sequence length="340" mass="35877">MYANQLDSPAPLADRPLHWRETERPVPAAGQLLIKVIACGVCRSNLHMIEGDWVDGGVPAISPIVPGHEVTGTVVELAEDVTGFELGQTVGVQPLWWTCEECEFCTSGREMLCHQRKITGEHVDGGYGEYMLATAAHTYALPDGLDPVDAAPLFCPGITAFGVVDKLDLGPGDVVAVFGLGGVGHMAVQFAALTGAEVVGVGRNRDHLAVAVELGASRTVDSTDADALAEIAGTADAVLNFAPVDTVTEQALATLKWGGTLVSAVPVTVTDFPFNTEQTIRGSVLGNREQMQEVLRLAAEGKVRTVTERFPLDRATEALDRLAAGTLRSRAVLAAAETLD</sequence>
<keyword evidence="4 9" id="KW-0479">Metal-binding</keyword>
<dbReference type="GO" id="GO:0008270">
    <property type="term" value="F:zinc ion binding"/>
    <property type="evidence" value="ECO:0007669"/>
    <property type="project" value="InterPro"/>
</dbReference>
<comment type="catalytic activity">
    <reaction evidence="8">
        <text>a primary alcohol + NAD(+) = an aldehyde + NADH + H(+)</text>
        <dbReference type="Rhea" id="RHEA:10736"/>
        <dbReference type="ChEBI" id="CHEBI:15378"/>
        <dbReference type="ChEBI" id="CHEBI:15734"/>
        <dbReference type="ChEBI" id="CHEBI:17478"/>
        <dbReference type="ChEBI" id="CHEBI:57540"/>
        <dbReference type="ChEBI" id="CHEBI:57945"/>
        <dbReference type="EC" id="1.1.1.1"/>
    </reaction>
</comment>
<protein>
    <recommendedName>
        <fullName evidence="3">alcohol dehydrogenase</fullName>
        <ecNumber evidence="3">1.1.1.1</ecNumber>
    </recommendedName>
</protein>
<dbReference type="SUPFAM" id="SSF50129">
    <property type="entry name" value="GroES-like"/>
    <property type="match status" value="1"/>
</dbReference>
<evidence type="ECO:0000259" key="10">
    <source>
        <dbReference type="SMART" id="SM00829"/>
    </source>
</evidence>
<dbReference type="SMART" id="SM00829">
    <property type="entry name" value="PKS_ER"/>
    <property type="match status" value="1"/>
</dbReference>
<evidence type="ECO:0000256" key="6">
    <source>
        <dbReference type="ARBA" id="ARBA00023002"/>
    </source>
</evidence>
<organism evidence="11 12">
    <name type="scientific">Naumannella halotolerans</name>
    <dbReference type="NCBI Taxonomy" id="993414"/>
    <lineage>
        <taxon>Bacteria</taxon>
        <taxon>Bacillati</taxon>
        <taxon>Actinomycetota</taxon>
        <taxon>Actinomycetes</taxon>
        <taxon>Propionibacteriales</taxon>
        <taxon>Propionibacteriaceae</taxon>
        <taxon>Naumannella</taxon>
    </lineage>
</organism>
<feature type="domain" description="Enoyl reductase (ER)" evidence="10">
    <location>
        <begin position="13"/>
        <end position="333"/>
    </location>
</feature>
<comment type="catalytic activity">
    <reaction evidence="7">
        <text>a secondary alcohol + NAD(+) = a ketone + NADH + H(+)</text>
        <dbReference type="Rhea" id="RHEA:10740"/>
        <dbReference type="ChEBI" id="CHEBI:15378"/>
        <dbReference type="ChEBI" id="CHEBI:17087"/>
        <dbReference type="ChEBI" id="CHEBI:35681"/>
        <dbReference type="ChEBI" id="CHEBI:57540"/>
        <dbReference type="ChEBI" id="CHEBI:57945"/>
        <dbReference type="EC" id="1.1.1.1"/>
    </reaction>
</comment>
<evidence type="ECO:0000256" key="3">
    <source>
        <dbReference type="ARBA" id="ARBA00013190"/>
    </source>
</evidence>
<dbReference type="Gene3D" id="3.90.180.10">
    <property type="entry name" value="Medium-chain alcohol dehydrogenases, catalytic domain"/>
    <property type="match status" value="1"/>
</dbReference>
<dbReference type="PROSITE" id="PS00059">
    <property type="entry name" value="ADH_ZINC"/>
    <property type="match status" value="1"/>
</dbReference>
<dbReference type="InterPro" id="IPR002328">
    <property type="entry name" value="ADH_Zn_CS"/>
</dbReference>
<name>A0A4R7JA45_9ACTN</name>
<evidence type="ECO:0000256" key="7">
    <source>
        <dbReference type="ARBA" id="ARBA00049164"/>
    </source>
</evidence>
<evidence type="ECO:0000256" key="8">
    <source>
        <dbReference type="ARBA" id="ARBA00049243"/>
    </source>
</evidence>
<dbReference type="PANTHER" id="PTHR42940">
    <property type="entry name" value="ALCOHOL DEHYDROGENASE 1-RELATED"/>
    <property type="match status" value="1"/>
</dbReference>
<dbReference type="GO" id="GO:0004022">
    <property type="term" value="F:alcohol dehydrogenase (NAD+) activity"/>
    <property type="evidence" value="ECO:0007669"/>
    <property type="project" value="UniProtKB-EC"/>
</dbReference>
<dbReference type="GO" id="GO:0005737">
    <property type="term" value="C:cytoplasm"/>
    <property type="evidence" value="ECO:0007669"/>
    <property type="project" value="TreeGrafter"/>
</dbReference>
<evidence type="ECO:0000313" key="11">
    <source>
        <dbReference type="EMBL" id="TDT33403.1"/>
    </source>
</evidence>
<accession>A0A4R7JA45</accession>
<dbReference type="AlphaFoldDB" id="A0A4R7JA45"/>
<comment type="caution">
    <text evidence="11">The sequence shown here is derived from an EMBL/GenBank/DDBJ whole genome shotgun (WGS) entry which is preliminary data.</text>
</comment>
<comment type="cofactor">
    <cofactor evidence="1 9">
        <name>Zn(2+)</name>
        <dbReference type="ChEBI" id="CHEBI:29105"/>
    </cofactor>
</comment>
<evidence type="ECO:0000256" key="9">
    <source>
        <dbReference type="RuleBase" id="RU361277"/>
    </source>
</evidence>
<proteinExistence type="inferred from homology"/>
<evidence type="ECO:0000256" key="1">
    <source>
        <dbReference type="ARBA" id="ARBA00001947"/>
    </source>
</evidence>
<dbReference type="InterPro" id="IPR013149">
    <property type="entry name" value="ADH-like_C"/>
</dbReference>
<evidence type="ECO:0000313" key="12">
    <source>
        <dbReference type="Proteomes" id="UP000295371"/>
    </source>
</evidence>
<dbReference type="InterPro" id="IPR020843">
    <property type="entry name" value="ER"/>
</dbReference>
<comment type="similarity">
    <text evidence="2 9">Belongs to the zinc-containing alcohol dehydrogenase family.</text>
</comment>
<keyword evidence="5 9" id="KW-0862">Zinc</keyword>
<dbReference type="EMBL" id="SOAW01000001">
    <property type="protein sequence ID" value="TDT33403.1"/>
    <property type="molecule type" value="Genomic_DNA"/>
</dbReference>
<reference evidence="11 12" key="1">
    <citation type="submission" date="2019-03" db="EMBL/GenBank/DDBJ databases">
        <title>Genomic Encyclopedia of Archaeal and Bacterial Type Strains, Phase II (KMG-II): from individual species to whole genera.</title>
        <authorList>
            <person name="Goeker M."/>
        </authorList>
    </citation>
    <scope>NUCLEOTIDE SEQUENCE [LARGE SCALE GENOMIC DNA]</scope>
    <source>
        <strain evidence="11 12">DSM 24323</strain>
    </source>
</reference>
<dbReference type="Pfam" id="PF08240">
    <property type="entry name" value="ADH_N"/>
    <property type="match status" value="1"/>
</dbReference>
<dbReference type="Gene3D" id="3.40.50.720">
    <property type="entry name" value="NAD(P)-binding Rossmann-like Domain"/>
    <property type="match status" value="1"/>
</dbReference>
<evidence type="ECO:0000256" key="5">
    <source>
        <dbReference type="ARBA" id="ARBA00022833"/>
    </source>
</evidence>
<dbReference type="PANTHER" id="PTHR42940:SF8">
    <property type="entry name" value="VACUOLAR PROTEIN SORTING-ASSOCIATED PROTEIN 11"/>
    <property type="match status" value="1"/>
</dbReference>
<dbReference type="SUPFAM" id="SSF51735">
    <property type="entry name" value="NAD(P)-binding Rossmann-fold domains"/>
    <property type="match status" value="1"/>
</dbReference>
<keyword evidence="12" id="KW-1185">Reference proteome</keyword>
<dbReference type="Pfam" id="PF00107">
    <property type="entry name" value="ADH_zinc_N"/>
    <property type="match status" value="1"/>
</dbReference>